<keyword evidence="3" id="KW-0540">Nuclease</keyword>
<keyword evidence="8" id="KW-0067">ATP-binding</keyword>
<dbReference type="SMART" id="SM00487">
    <property type="entry name" value="DEXDc"/>
    <property type="match status" value="1"/>
</dbReference>
<dbReference type="PANTHER" id="PTHR47963:SF9">
    <property type="entry name" value="CRISPR-ASSOCIATED ENDONUCLEASE_HELICASE CAS3"/>
    <property type="match status" value="1"/>
</dbReference>
<dbReference type="NCBIfam" id="TIGR01587">
    <property type="entry name" value="cas3_core"/>
    <property type="match status" value="1"/>
</dbReference>
<dbReference type="InterPro" id="IPR050547">
    <property type="entry name" value="DEAD_box_RNA_helicases"/>
</dbReference>
<dbReference type="InterPro" id="IPR006474">
    <property type="entry name" value="Helicase_Cas3_CRISPR-ass_core"/>
</dbReference>
<organism evidence="11 12">
    <name type="scientific">Levilactobacillus spicheri</name>
    <dbReference type="NCBI Taxonomy" id="216463"/>
    <lineage>
        <taxon>Bacteria</taxon>
        <taxon>Bacillati</taxon>
        <taxon>Bacillota</taxon>
        <taxon>Bacilli</taxon>
        <taxon>Lactobacillales</taxon>
        <taxon>Lactobacillaceae</taxon>
        <taxon>Levilactobacillus</taxon>
    </lineage>
</organism>
<dbReference type="Proteomes" id="UP000321691">
    <property type="component" value="Unassembled WGS sequence"/>
</dbReference>
<keyword evidence="7" id="KW-0347">Helicase</keyword>
<reference evidence="11 12" key="1">
    <citation type="submission" date="2019-07" db="EMBL/GenBank/DDBJ databases">
        <title>Whole genome shotgun sequence of Lactobacillus spicheri NBRC 107155.</title>
        <authorList>
            <person name="Hosoyama A."/>
            <person name="Uohara A."/>
            <person name="Ohji S."/>
            <person name="Ichikawa N."/>
        </authorList>
    </citation>
    <scope>NUCLEOTIDE SEQUENCE [LARGE SCALE GENOMIC DNA]</scope>
    <source>
        <strain evidence="11 12">NBRC 107155</strain>
    </source>
</reference>
<sequence>MDLASANKSPHARAGEALLYDQGVPESICAIVGGHHGKPESRGPYDQIDTYTANFLQADKNQKTQQRWQRVQKELFTYGLRSSGYQSVTEIPTVGQPEAVLLEGLLIMADWLASSEYLDDQQKIPMFPLIGLDQDWQDLNLTARYQQAITAWNLDGRWVSAQVDPQRIYQERWGFDPRPVQAQMTAAIGAAIDPGLAIIEAPMGMGKTELALASVEQWAYTTGRNGLFMGLPTQATTNAMFDRVTGWLKKLNPTGQPFEVALTHGKYRYNLSYQKLPRAIGVYETADDQAGGVVVNSWFRGKKAMLAEFAIGTIDNLLRMGLKQKHLFLRHLGFSQKVVVIDEVHAYDAYMNQYLYKALQWLGVYHVPVVILSATLPKDKRNELVKAYLRGKYGAKYHHFLEAPDGWQEATAYPLLSLIDGPKLTQVTDFSKKSDRELLKVRVQRFSGDDAAVIQSVLTQLKDGGIAGVIVNTVKRAQALAQLIPDDVPVMLLHSAFLATDRAAQERTIQTAIGKNAHRPEKLVVIGTQVLEQSLDIDFDILYTDIAPMDLLLQRVGRLHRHSLTRPAALRQPQLVVLGTADPADYGDANEAIYGRYLLMKTDHFLGQTLAIPDDISRLVQQVYDATTDTAIPNIDAARDAFETALEQEKKKAKVFQIDSPKTRPQATIHGWLDRSPKFRGTNYEEQANAAVRDIRETIEVILVQRTRQGVCLLDGRPLGGTESSEIAQQTLRLPVAVTPQIAAAIQELETATAHNFANWQADPWLRGSLALILNREGVATLGKWRLTYSRQLGLRYEKEDDHGSKL</sequence>
<dbReference type="Pfam" id="PF00270">
    <property type="entry name" value="DEAD"/>
    <property type="match status" value="1"/>
</dbReference>
<dbReference type="SUPFAM" id="SSF52540">
    <property type="entry name" value="P-loop containing nucleoside triphosphate hydrolases"/>
    <property type="match status" value="1"/>
</dbReference>
<dbReference type="InterPro" id="IPR006483">
    <property type="entry name" value="CRISPR-assoc_Cas3_HD"/>
</dbReference>
<gene>
    <name evidence="11" type="ORF">LSP04_12940</name>
</gene>
<evidence type="ECO:0000313" key="12">
    <source>
        <dbReference type="Proteomes" id="UP000321691"/>
    </source>
</evidence>
<dbReference type="CDD" id="cd17930">
    <property type="entry name" value="DEXHc_cas3"/>
    <property type="match status" value="1"/>
</dbReference>
<dbReference type="InterPro" id="IPR041372">
    <property type="entry name" value="Cas3_C"/>
</dbReference>
<dbReference type="Pfam" id="PF18019">
    <property type="entry name" value="Cas3_HD"/>
    <property type="match status" value="1"/>
</dbReference>
<dbReference type="PROSITE" id="PS51643">
    <property type="entry name" value="HD_CAS3"/>
    <property type="match status" value="1"/>
</dbReference>
<dbReference type="PANTHER" id="PTHR47963">
    <property type="entry name" value="DEAD-BOX ATP-DEPENDENT RNA HELICASE 47, MITOCHONDRIAL"/>
    <property type="match status" value="1"/>
</dbReference>
<keyword evidence="9" id="KW-0051">Antiviral defense</keyword>
<keyword evidence="6" id="KW-0378">Hydrolase</keyword>
<dbReference type="InterPro" id="IPR014001">
    <property type="entry name" value="Helicase_ATP-bd"/>
</dbReference>
<dbReference type="Pfam" id="PF18395">
    <property type="entry name" value="Cas3_C"/>
    <property type="match status" value="1"/>
</dbReference>
<evidence type="ECO:0000256" key="8">
    <source>
        <dbReference type="ARBA" id="ARBA00022840"/>
    </source>
</evidence>
<comment type="similarity">
    <text evidence="2">In the central section; belongs to the CRISPR-associated helicase Cas3 family.</text>
</comment>
<keyword evidence="12" id="KW-1185">Reference proteome</keyword>
<dbReference type="InterPro" id="IPR054712">
    <property type="entry name" value="Cas3-like_dom"/>
</dbReference>
<keyword evidence="4" id="KW-0479">Metal-binding</keyword>
<comment type="similarity">
    <text evidence="1">In the N-terminal section; belongs to the CRISPR-associated nuclease Cas3-HD family.</text>
</comment>
<dbReference type="CDD" id="cd09641">
    <property type="entry name" value="Cas3''_I"/>
    <property type="match status" value="1"/>
</dbReference>
<dbReference type="InterPro" id="IPR011545">
    <property type="entry name" value="DEAD/DEAH_box_helicase_dom"/>
</dbReference>
<dbReference type="Gene3D" id="1.10.3210.30">
    <property type="match status" value="1"/>
</dbReference>
<evidence type="ECO:0000256" key="6">
    <source>
        <dbReference type="ARBA" id="ARBA00022801"/>
    </source>
</evidence>
<dbReference type="InterPro" id="IPR027417">
    <property type="entry name" value="P-loop_NTPase"/>
</dbReference>
<feature type="domain" description="HD Cas3-type" evidence="10">
    <location>
        <begin position="1"/>
        <end position="112"/>
    </location>
</feature>
<evidence type="ECO:0000256" key="4">
    <source>
        <dbReference type="ARBA" id="ARBA00022723"/>
    </source>
</evidence>
<evidence type="ECO:0000256" key="7">
    <source>
        <dbReference type="ARBA" id="ARBA00022806"/>
    </source>
</evidence>
<evidence type="ECO:0000256" key="2">
    <source>
        <dbReference type="ARBA" id="ARBA00009046"/>
    </source>
</evidence>
<evidence type="ECO:0000259" key="10">
    <source>
        <dbReference type="PROSITE" id="PS51643"/>
    </source>
</evidence>
<proteinExistence type="inferred from homology"/>
<evidence type="ECO:0000256" key="3">
    <source>
        <dbReference type="ARBA" id="ARBA00022722"/>
    </source>
</evidence>
<keyword evidence="5" id="KW-0547">Nucleotide-binding</keyword>
<protein>
    <submittedName>
        <fullName evidence="11">CRISPR-associated helicase/endonuclease Cas3</fullName>
    </submittedName>
</protein>
<dbReference type="InterPro" id="IPR038257">
    <property type="entry name" value="CRISPR-assoc_Cas3_HD_sf"/>
</dbReference>
<evidence type="ECO:0000256" key="9">
    <source>
        <dbReference type="ARBA" id="ARBA00023118"/>
    </source>
</evidence>
<evidence type="ECO:0000313" key="11">
    <source>
        <dbReference type="EMBL" id="GEO66875.1"/>
    </source>
</evidence>
<accession>A0ABQ0WQH9</accession>
<name>A0ABQ0WQH9_9LACO</name>
<dbReference type="EMBL" id="BJZI01000016">
    <property type="protein sequence ID" value="GEO66875.1"/>
    <property type="molecule type" value="Genomic_DNA"/>
</dbReference>
<dbReference type="Gene3D" id="3.40.50.300">
    <property type="entry name" value="P-loop containing nucleotide triphosphate hydrolases"/>
    <property type="match status" value="2"/>
</dbReference>
<comment type="caution">
    <text evidence="11">The sequence shown here is derived from an EMBL/GenBank/DDBJ whole genome shotgun (WGS) entry which is preliminary data.</text>
</comment>
<evidence type="ECO:0000256" key="5">
    <source>
        <dbReference type="ARBA" id="ARBA00022741"/>
    </source>
</evidence>
<dbReference type="Pfam" id="PF22590">
    <property type="entry name" value="Cas3-like_C_2"/>
    <property type="match status" value="1"/>
</dbReference>
<evidence type="ECO:0000256" key="1">
    <source>
        <dbReference type="ARBA" id="ARBA00006847"/>
    </source>
</evidence>